<evidence type="ECO:0000256" key="5">
    <source>
        <dbReference type="ARBA" id="ARBA00023222"/>
    </source>
</evidence>
<accession>A0A1G1YCM7</accession>
<keyword evidence="6" id="KW-0456">Lyase</keyword>
<feature type="domain" description="Prephenate dehydratase" evidence="9">
    <location>
        <begin position="12"/>
        <end position="196"/>
    </location>
</feature>
<dbReference type="SUPFAM" id="SSF55021">
    <property type="entry name" value="ACT-like"/>
    <property type="match status" value="1"/>
</dbReference>
<proteinExistence type="predicted"/>
<comment type="caution">
    <text evidence="10">The sequence shown here is derived from an EMBL/GenBank/DDBJ whole genome shotgun (WGS) entry which is preliminary data.</text>
</comment>
<dbReference type="Gene3D" id="3.40.190.10">
    <property type="entry name" value="Periplasmic binding protein-like II"/>
    <property type="match status" value="2"/>
</dbReference>
<feature type="site" description="Essential for prephenate dehydratase activity" evidence="8">
    <location>
        <position position="189"/>
    </location>
</feature>
<evidence type="ECO:0000256" key="7">
    <source>
        <dbReference type="ARBA" id="ARBA00047848"/>
    </source>
</evidence>
<evidence type="ECO:0000256" key="2">
    <source>
        <dbReference type="ARBA" id="ARBA00013147"/>
    </source>
</evidence>
<evidence type="ECO:0000313" key="10">
    <source>
        <dbReference type="EMBL" id="OGY50093.1"/>
    </source>
</evidence>
<sequence>MDKKKVGYLSPDTDHGPDKTTFGYMAAEQYFFDRIDEVEFINYPTHEEICYAVARQALDHGVVAMENSIHGFISETIRAVSDAETYGGLRVCAEVIIPIELYYLRKELRNQPPKQLLSHSVALQQCSRFVRALKKEGIDIDVRRSTGGAAYEASQNPEYAALATERAEHTYNLVRVVPNSVTDHRTAQTRFWVLGKQHATRTGNDKSAFLISLSKDESGALWLALGNFTSIESPRDLYRLKETPPNLLCMYPLPIVGRPWEYNFLLEFSGHIDDPEIHEDLENFMYSGLSLMPARFLGSYPSQTV</sequence>
<keyword evidence="5" id="KW-0584">Phenylalanine biosynthesis</keyword>
<evidence type="ECO:0000256" key="8">
    <source>
        <dbReference type="PIRSR" id="PIRSR001500-2"/>
    </source>
</evidence>
<keyword evidence="4" id="KW-0057">Aromatic amino acid biosynthesis</keyword>
<dbReference type="PIRSF" id="PIRSF001500">
    <property type="entry name" value="Chor_mut_pdt_Ppr"/>
    <property type="match status" value="1"/>
</dbReference>
<evidence type="ECO:0000256" key="1">
    <source>
        <dbReference type="ARBA" id="ARBA00004741"/>
    </source>
</evidence>
<comment type="pathway">
    <text evidence="1">Amino-acid biosynthesis; L-phenylalanine biosynthesis; phenylpyruvate from prephenate: step 1/1.</text>
</comment>
<dbReference type="UniPathway" id="UPA00121">
    <property type="reaction ID" value="UER00345"/>
</dbReference>
<organism evidence="10 11">
    <name type="scientific">Candidatus Buchananbacteria bacterium RIFCSPHIGHO2_02_FULL_56_16</name>
    <dbReference type="NCBI Taxonomy" id="1797542"/>
    <lineage>
        <taxon>Bacteria</taxon>
        <taxon>Candidatus Buchananiibacteriota</taxon>
    </lineage>
</organism>
<dbReference type="GO" id="GO:0005737">
    <property type="term" value="C:cytoplasm"/>
    <property type="evidence" value="ECO:0007669"/>
    <property type="project" value="TreeGrafter"/>
</dbReference>
<protein>
    <recommendedName>
        <fullName evidence="2">prephenate dehydratase</fullName>
        <ecNumber evidence="2">4.2.1.51</ecNumber>
    </recommendedName>
</protein>
<evidence type="ECO:0000313" key="11">
    <source>
        <dbReference type="Proteomes" id="UP000177310"/>
    </source>
</evidence>
<gene>
    <name evidence="10" type="ORF">A3J59_04730</name>
</gene>
<dbReference type="PANTHER" id="PTHR21022">
    <property type="entry name" value="PREPHENATE DEHYDRATASE P PROTEIN"/>
    <property type="match status" value="1"/>
</dbReference>
<dbReference type="InterPro" id="IPR001086">
    <property type="entry name" value="Preph_deHydtase"/>
</dbReference>
<dbReference type="Gene3D" id="3.30.70.260">
    <property type="match status" value="1"/>
</dbReference>
<dbReference type="GO" id="GO:0009094">
    <property type="term" value="P:L-phenylalanine biosynthetic process"/>
    <property type="evidence" value="ECO:0007669"/>
    <property type="project" value="UniProtKB-UniPathway"/>
</dbReference>
<dbReference type="PANTHER" id="PTHR21022:SF19">
    <property type="entry name" value="PREPHENATE DEHYDRATASE-RELATED"/>
    <property type="match status" value="1"/>
</dbReference>
<name>A0A1G1YCM7_9BACT</name>
<evidence type="ECO:0000256" key="3">
    <source>
        <dbReference type="ARBA" id="ARBA00022605"/>
    </source>
</evidence>
<dbReference type="STRING" id="1797542.A3J59_04730"/>
<evidence type="ECO:0000256" key="6">
    <source>
        <dbReference type="ARBA" id="ARBA00023239"/>
    </source>
</evidence>
<dbReference type="Proteomes" id="UP000177310">
    <property type="component" value="Unassembled WGS sequence"/>
</dbReference>
<dbReference type="EC" id="4.2.1.51" evidence="2"/>
<keyword evidence="3" id="KW-0028">Amino-acid biosynthesis</keyword>
<comment type="catalytic activity">
    <reaction evidence="7">
        <text>prephenate + H(+) = 3-phenylpyruvate + CO2 + H2O</text>
        <dbReference type="Rhea" id="RHEA:21648"/>
        <dbReference type="ChEBI" id="CHEBI:15377"/>
        <dbReference type="ChEBI" id="CHEBI:15378"/>
        <dbReference type="ChEBI" id="CHEBI:16526"/>
        <dbReference type="ChEBI" id="CHEBI:18005"/>
        <dbReference type="ChEBI" id="CHEBI:29934"/>
        <dbReference type="EC" id="4.2.1.51"/>
    </reaction>
</comment>
<evidence type="ECO:0000256" key="4">
    <source>
        <dbReference type="ARBA" id="ARBA00023141"/>
    </source>
</evidence>
<dbReference type="InterPro" id="IPR045865">
    <property type="entry name" value="ACT-like_dom_sf"/>
</dbReference>
<dbReference type="PROSITE" id="PS51171">
    <property type="entry name" value="PREPHENATE_DEHYDR_3"/>
    <property type="match status" value="1"/>
</dbReference>
<reference evidence="10 11" key="1">
    <citation type="journal article" date="2016" name="Nat. Commun.">
        <title>Thousands of microbial genomes shed light on interconnected biogeochemical processes in an aquifer system.</title>
        <authorList>
            <person name="Anantharaman K."/>
            <person name="Brown C.T."/>
            <person name="Hug L.A."/>
            <person name="Sharon I."/>
            <person name="Castelle C.J."/>
            <person name="Probst A.J."/>
            <person name="Thomas B.C."/>
            <person name="Singh A."/>
            <person name="Wilkins M.J."/>
            <person name="Karaoz U."/>
            <person name="Brodie E.L."/>
            <person name="Williams K.H."/>
            <person name="Hubbard S.S."/>
            <person name="Banfield J.F."/>
        </authorList>
    </citation>
    <scope>NUCLEOTIDE SEQUENCE [LARGE SCALE GENOMIC DNA]</scope>
</reference>
<dbReference type="Pfam" id="PF00800">
    <property type="entry name" value="PDT"/>
    <property type="match status" value="1"/>
</dbReference>
<dbReference type="SUPFAM" id="SSF53850">
    <property type="entry name" value="Periplasmic binding protein-like II"/>
    <property type="match status" value="1"/>
</dbReference>
<dbReference type="EMBL" id="MHIL01000035">
    <property type="protein sequence ID" value="OGY50093.1"/>
    <property type="molecule type" value="Genomic_DNA"/>
</dbReference>
<dbReference type="AlphaFoldDB" id="A0A1G1YCM7"/>
<dbReference type="InterPro" id="IPR008242">
    <property type="entry name" value="Chor_mutase/pphenate_deHydtase"/>
</dbReference>
<dbReference type="GO" id="GO:0004664">
    <property type="term" value="F:prephenate dehydratase activity"/>
    <property type="evidence" value="ECO:0007669"/>
    <property type="project" value="UniProtKB-EC"/>
</dbReference>
<evidence type="ECO:0000259" key="9">
    <source>
        <dbReference type="PROSITE" id="PS51171"/>
    </source>
</evidence>